<dbReference type="PANTHER" id="PTHR42833">
    <property type="entry name" value="URIDYLATE KINASE"/>
    <property type="match status" value="1"/>
</dbReference>
<dbReference type="RefSeq" id="WP_157959408.1">
    <property type="nucleotide sequence ID" value="NZ_LS483254.1"/>
</dbReference>
<keyword evidence="14" id="KW-1185">Reference proteome</keyword>
<dbReference type="InterPro" id="IPR036393">
    <property type="entry name" value="AceGlu_kinase-like_sf"/>
</dbReference>
<feature type="binding site" evidence="11">
    <location>
        <position position="57"/>
    </location>
    <ligand>
        <name>ATP</name>
        <dbReference type="ChEBI" id="CHEBI:30616"/>
    </ligand>
</feature>
<comment type="subunit">
    <text evidence="11">Homohexamer.</text>
</comment>
<dbReference type="GO" id="GO:0005737">
    <property type="term" value="C:cytoplasm"/>
    <property type="evidence" value="ECO:0007669"/>
    <property type="project" value="UniProtKB-SubCell"/>
</dbReference>
<dbReference type="GO" id="GO:0005524">
    <property type="term" value="F:ATP binding"/>
    <property type="evidence" value="ECO:0007669"/>
    <property type="project" value="UniProtKB-KW"/>
</dbReference>
<evidence type="ECO:0000256" key="11">
    <source>
        <dbReference type="HAMAP-Rule" id="MF_01220"/>
    </source>
</evidence>
<feature type="binding site" evidence="11">
    <location>
        <begin position="11"/>
        <end position="14"/>
    </location>
    <ligand>
        <name>ATP</name>
        <dbReference type="ChEBI" id="CHEBI:30616"/>
    </ligand>
</feature>
<evidence type="ECO:0000256" key="4">
    <source>
        <dbReference type="ARBA" id="ARBA00022490"/>
    </source>
</evidence>
<evidence type="ECO:0000256" key="1">
    <source>
        <dbReference type="ARBA" id="ARBA00004496"/>
    </source>
</evidence>
<dbReference type="SUPFAM" id="SSF53633">
    <property type="entry name" value="Carbamate kinase-like"/>
    <property type="match status" value="1"/>
</dbReference>
<dbReference type="PIRSF" id="PIRSF005650">
    <property type="entry name" value="Uridylate_kin"/>
    <property type="match status" value="1"/>
</dbReference>
<protein>
    <recommendedName>
        <fullName evidence="11">Uridylate kinase</fullName>
        <shortName evidence="11">UK</shortName>
        <ecNumber evidence="11">2.7.4.22</ecNumber>
    </recommendedName>
    <alternativeName>
        <fullName evidence="11">Uridine monophosphate kinase</fullName>
        <shortName evidence="11">UMP kinase</shortName>
        <shortName evidence="11">UMPK</shortName>
    </alternativeName>
</protein>
<dbReference type="EC" id="2.7.4.22" evidence="11"/>
<dbReference type="EMBL" id="LS483254">
    <property type="protein sequence ID" value="SQD92582.1"/>
    <property type="molecule type" value="Genomic_DNA"/>
</dbReference>
<proteinExistence type="inferred from homology"/>
<evidence type="ECO:0000256" key="8">
    <source>
        <dbReference type="ARBA" id="ARBA00022840"/>
    </source>
</evidence>
<sequence length="232" mass="23580">MSLRYRRALVKLSGELLAGPDGPLDAGGLRFCASEIKAARGAGVELGVVTGGGNVARGSALPHLPPTAGHAIGMLGTLINGVALREALNEVGVQSLLLSALPCPGVAEEVNPWQARAALEAGHVVLFAAGTGNPFVTTDTAAVIRALAVGAEVVLKGSKVDGVYEADPKVDPTARPLPRLTPREYLARGLRVLDGAAVAIAADHGLPIVVYRADREGSLLSAVQGKIGSLIG</sequence>
<keyword evidence="7 11" id="KW-0418">Kinase</keyword>
<dbReference type="GO" id="GO:0044210">
    <property type="term" value="P:'de novo' CTP biosynthetic process"/>
    <property type="evidence" value="ECO:0007669"/>
    <property type="project" value="UniProtKB-UniRule"/>
</dbReference>
<name>A0A2X3KJK6_9BACT</name>
<dbReference type="Proteomes" id="UP000249818">
    <property type="component" value="Chromosome BARAN1"/>
</dbReference>
<evidence type="ECO:0000259" key="12">
    <source>
        <dbReference type="Pfam" id="PF00696"/>
    </source>
</evidence>
<keyword evidence="9 11" id="KW-0665">Pyrimidine biosynthesis</keyword>
<evidence type="ECO:0000256" key="2">
    <source>
        <dbReference type="ARBA" id="ARBA00004791"/>
    </source>
</evidence>
<dbReference type="PANTHER" id="PTHR42833:SF4">
    <property type="entry name" value="URIDYLATE KINASE PUMPKIN, CHLOROPLASTIC"/>
    <property type="match status" value="1"/>
</dbReference>
<comment type="subcellular location">
    <subcellularLocation>
        <location evidence="1 11">Cytoplasm</location>
    </subcellularLocation>
</comment>
<evidence type="ECO:0000256" key="9">
    <source>
        <dbReference type="ARBA" id="ARBA00022975"/>
    </source>
</evidence>
<evidence type="ECO:0000313" key="13">
    <source>
        <dbReference type="EMBL" id="SQD92582.1"/>
    </source>
</evidence>
<dbReference type="Gene3D" id="3.40.1160.10">
    <property type="entry name" value="Acetylglutamate kinase-like"/>
    <property type="match status" value="1"/>
</dbReference>
<organism evidence="13 14">
    <name type="scientific">Candidatus Bipolaricaulis anaerobius</name>
    <dbReference type="NCBI Taxonomy" id="2026885"/>
    <lineage>
        <taxon>Bacteria</taxon>
        <taxon>Candidatus Bipolaricaulota</taxon>
        <taxon>Candidatus Bipolaricaulia</taxon>
        <taxon>Candidatus Bipolaricaulales</taxon>
        <taxon>Candidatus Bipolaricaulaceae</taxon>
        <taxon>Candidatus Bipolaricaulis</taxon>
    </lineage>
</organism>
<comment type="catalytic activity">
    <reaction evidence="10 11">
        <text>UMP + ATP = UDP + ADP</text>
        <dbReference type="Rhea" id="RHEA:24400"/>
        <dbReference type="ChEBI" id="CHEBI:30616"/>
        <dbReference type="ChEBI" id="CHEBI:57865"/>
        <dbReference type="ChEBI" id="CHEBI:58223"/>
        <dbReference type="ChEBI" id="CHEBI:456216"/>
        <dbReference type="EC" id="2.7.4.22"/>
    </reaction>
</comment>
<evidence type="ECO:0000256" key="10">
    <source>
        <dbReference type="ARBA" id="ARBA00047767"/>
    </source>
</evidence>
<evidence type="ECO:0000256" key="5">
    <source>
        <dbReference type="ARBA" id="ARBA00022679"/>
    </source>
</evidence>
<evidence type="ECO:0000313" key="14">
    <source>
        <dbReference type="Proteomes" id="UP000249818"/>
    </source>
</evidence>
<evidence type="ECO:0000256" key="6">
    <source>
        <dbReference type="ARBA" id="ARBA00022741"/>
    </source>
</evidence>
<keyword evidence="6 11" id="KW-0547">Nucleotide-binding</keyword>
<dbReference type="InterPro" id="IPR015963">
    <property type="entry name" value="Uridylate_kinase_bac"/>
</dbReference>
<feature type="binding site" evidence="11">
    <location>
        <position position="53"/>
    </location>
    <ligand>
        <name>ATP</name>
        <dbReference type="ChEBI" id="CHEBI:30616"/>
    </ligand>
</feature>
<feature type="binding site" evidence="11">
    <location>
        <position position="52"/>
    </location>
    <ligand>
        <name>UMP</name>
        <dbReference type="ChEBI" id="CHEBI:57865"/>
    </ligand>
</feature>
<dbReference type="KEGG" id="bana:BARAN1_0558"/>
<gene>
    <name evidence="11 13" type="primary">pyrH</name>
    <name evidence="13" type="ORF">BARAN1_0558</name>
</gene>
<feature type="domain" description="Aspartate/glutamate/uridylate kinase" evidence="12">
    <location>
        <begin position="7"/>
        <end position="210"/>
    </location>
</feature>
<feature type="binding site" evidence="11">
    <location>
        <begin position="131"/>
        <end position="138"/>
    </location>
    <ligand>
        <name>UMP</name>
        <dbReference type="ChEBI" id="CHEBI:57865"/>
    </ligand>
</feature>
<accession>A0A2X3KJK6</accession>
<dbReference type="InterPro" id="IPR001048">
    <property type="entry name" value="Asp/Glu/Uridylate_kinase"/>
</dbReference>
<dbReference type="AlphaFoldDB" id="A0A2X3KJK6"/>
<dbReference type="CDD" id="cd04254">
    <property type="entry name" value="AAK_UMPK-PyrH-Ec"/>
    <property type="match status" value="1"/>
</dbReference>
<reference evidence="14" key="1">
    <citation type="submission" date="2018-05" db="EMBL/GenBank/DDBJ databases">
        <authorList>
            <person name="Hao L."/>
        </authorList>
    </citation>
    <scope>NUCLEOTIDE SEQUENCE [LARGE SCALE GENOMIC DNA]</scope>
</reference>
<comment type="activity regulation">
    <text evidence="11">Inhibited by UTP.</text>
</comment>
<comment type="similarity">
    <text evidence="3 11">Belongs to the UMP kinase family.</text>
</comment>
<dbReference type="UniPathway" id="UPA00159">
    <property type="reaction ID" value="UER00275"/>
</dbReference>
<keyword evidence="4 11" id="KW-0963">Cytoplasm</keyword>
<feature type="binding site" evidence="11">
    <location>
        <position position="167"/>
    </location>
    <ligand>
        <name>ATP</name>
        <dbReference type="ChEBI" id="CHEBI:30616"/>
    </ligand>
</feature>
<comment type="pathway">
    <text evidence="2 11">Pyrimidine metabolism; CTP biosynthesis via de novo pathway; UDP from UMP (UMPK route): step 1/1.</text>
</comment>
<dbReference type="InterPro" id="IPR011817">
    <property type="entry name" value="Uridylate_kinase"/>
</dbReference>
<evidence type="ECO:0000256" key="7">
    <source>
        <dbReference type="ARBA" id="ARBA00022777"/>
    </source>
</evidence>
<dbReference type="OrthoDB" id="9807458at2"/>
<keyword evidence="5 11" id="KW-0808">Transferase</keyword>
<evidence type="ECO:0000256" key="3">
    <source>
        <dbReference type="ARBA" id="ARBA00007614"/>
    </source>
</evidence>
<comment type="caution">
    <text evidence="11">Lacks conserved residue(s) required for the propagation of feature annotation.</text>
</comment>
<dbReference type="HAMAP" id="MF_01220_B">
    <property type="entry name" value="PyrH_B"/>
    <property type="match status" value="1"/>
</dbReference>
<dbReference type="Pfam" id="PF00696">
    <property type="entry name" value="AA_kinase"/>
    <property type="match status" value="1"/>
</dbReference>
<keyword evidence="8 11" id="KW-0067">ATP-binding</keyword>
<dbReference type="GO" id="GO:0006225">
    <property type="term" value="P:UDP biosynthetic process"/>
    <property type="evidence" value="ECO:0007669"/>
    <property type="project" value="TreeGrafter"/>
</dbReference>
<dbReference type="GO" id="GO:0033862">
    <property type="term" value="F:UMP kinase activity"/>
    <property type="evidence" value="ECO:0007669"/>
    <property type="project" value="UniProtKB-EC"/>
</dbReference>
<feature type="binding site" evidence="11">
    <location>
        <position position="164"/>
    </location>
    <ligand>
        <name>ATP</name>
        <dbReference type="ChEBI" id="CHEBI:30616"/>
    </ligand>
</feature>
<comment type="function">
    <text evidence="11">Catalyzes the reversible phosphorylation of UMP to UDP.</text>
</comment>